<dbReference type="OrthoDB" id="10048799at2759"/>
<evidence type="ECO:0000313" key="3">
    <source>
        <dbReference type="EMBL" id="CAF4159885.1"/>
    </source>
</evidence>
<gene>
    <name evidence="2" type="ORF">GPM918_LOCUS29288</name>
    <name evidence="3" type="ORF">SRO942_LOCUS29858</name>
</gene>
<dbReference type="Proteomes" id="UP000663829">
    <property type="component" value="Unassembled WGS sequence"/>
</dbReference>
<dbReference type="PROSITE" id="PS50181">
    <property type="entry name" value="FBOX"/>
    <property type="match status" value="1"/>
</dbReference>
<reference evidence="2" key="1">
    <citation type="submission" date="2021-02" db="EMBL/GenBank/DDBJ databases">
        <authorList>
            <person name="Nowell W R."/>
        </authorList>
    </citation>
    <scope>NUCLEOTIDE SEQUENCE</scope>
</reference>
<dbReference type="EMBL" id="CAJOBC010045728">
    <property type="protein sequence ID" value="CAF4159885.1"/>
    <property type="molecule type" value="Genomic_DNA"/>
</dbReference>
<organism evidence="2 4">
    <name type="scientific">Didymodactylos carnosus</name>
    <dbReference type="NCBI Taxonomy" id="1234261"/>
    <lineage>
        <taxon>Eukaryota</taxon>
        <taxon>Metazoa</taxon>
        <taxon>Spiralia</taxon>
        <taxon>Gnathifera</taxon>
        <taxon>Rotifera</taxon>
        <taxon>Eurotatoria</taxon>
        <taxon>Bdelloidea</taxon>
        <taxon>Philodinida</taxon>
        <taxon>Philodinidae</taxon>
        <taxon>Didymodactylos</taxon>
    </lineage>
</organism>
<dbReference type="Proteomes" id="UP000681722">
    <property type="component" value="Unassembled WGS sequence"/>
</dbReference>
<sequence length="345" mass="41034">MLLEEIPFEMYLEIFKYLDAINIYYGFYDLNKRINSVLSQMRLCFNYSDKSNDRFASILDTFERQQVYSFTLSSGVIAVFYSMFTLIQFNNLRTLKLLGITNEHLDRIASELLRLKHLTQLHVETLIQTDESYDYNRILQISTLKICLLKLYSKNHLYFSMPLLFNSSIECLTICLNYFDDLYIFLQCMPKLKRLIVNVYTTEDAKGMNNNNISELTVANLVYFKLMIKDYNVDVQIYEPLKELLMHLPKLAYFELLSFCASFRDGHWWKNVLCKLLHLKTFSCGFMVWKRNQPRNIPLFGEQFVESFQTPFWLNERKEWGIRCEKTPGCIYVYTSKRCVSITHV</sequence>
<dbReference type="AlphaFoldDB" id="A0A815EM55"/>
<evidence type="ECO:0000259" key="1">
    <source>
        <dbReference type="PROSITE" id="PS50181"/>
    </source>
</evidence>
<protein>
    <recommendedName>
        <fullName evidence="1">F-box domain-containing protein</fullName>
    </recommendedName>
</protein>
<dbReference type="InterPro" id="IPR001810">
    <property type="entry name" value="F-box_dom"/>
</dbReference>
<name>A0A815EM55_9BILA</name>
<accession>A0A815EM55</accession>
<proteinExistence type="predicted"/>
<dbReference type="SUPFAM" id="SSF52047">
    <property type="entry name" value="RNI-like"/>
    <property type="match status" value="1"/>
</dbReference>
<comment type="caution">
    <text evidence="2">The sequence shown here is derived from an EMBL/GenBank/DDBJ whole genome shotgun (WGS) entry which is preliminary data.</text>
</comment>
<feature type="domain" description="F-box" evidence="1">
    <location>
        <begin position="1"/>
        <end position="58"/>
    </location>
</feature>
<keyword evidence="4" id="KW-1185">Reference proteome</keyword>
<dbReference type="EMBL" id="CAJNOQ010013228">
    <property type="protein sequence ID" value="CAF1317101.1"/>
    <property type="molecule type" value="Genomic_DNA"/>
</dbReference>
<evidence type="ECO:0000313" key="2">
    <source>
        <dbReference type="EMBL" id="CAF1317101.1"/>
    </source>
</evidence>
<evidence type="ECO:0000313" key="4">
    <source>
        <dbReference type="Proteomes" id="UP000663829"/>
    </source>
</evidence>